<feature type="non-terminal residue" evidence="1">
    <location>
        <position position="114"/>
    </location>
</feature>
<dbReference type="AlphaFoldDB" id="A0A8S4PXX5"/>
<sequence>ILCISSHMTLSIKLIQDKTNKAMFHKIILHENAFLSVYSNCFIPQALITSTCNIHAIILKMQAGHNGTLRKTPNCNVFTQRMCLPSHKRPGKYFNAMQTHNTLCTCSTSLLKRE</sequence>
<proteinExistence type="predicted"/>
<reference evidence="1" key="1">
    <citation type="submission" date="2022-03" db="EMBL/GenBank/DDBJ databases">
        <authorList>
            <person name="Martin C."/>
        </authorList>
    </citation>
    <scope>NUCLEOTIDE SEQUENCE</scope>
</reference>
<dbReference type="Proteomes" id="UP000749559">
    <property type="component" value="Unassembled WGS sequence"/>
</dbReference>
<organism evidence="1 2">
    <name type="scientific">Owenia fusiformis</name>
    <name type="common">Polychaete worm</name>
    <dbReference type="NCBI Taxonomy" id="6347"/>
    <lineage>
        <taxon>Eukaryota</taxon>
        <taxon>Metazoa</taxon>
        <taxon>Spiralia</taxon>
        <taxon>Lophotrochozoa</taxon>
        <taxon>Annelida</taxon>
        <taxon>Polychaeta</taxon>
        <taxon>Sedentaria</taxon>
        <taxon>Canalipalpata</taxon>
        <taxon>Sabellida</taxon>
        <taxon>Oweniida</taxon>
        <taxon>Oweniidae</taxon>
        <taxon>Owenia</taxon>
    </lineage>
</organism>
<evidence type="ECO:0000313" key="2">
    <source>
        <dbReference type="Proteomes" id="UP000749559"/>
    </source>
</evidence>
<protein>
    <submittedName>
        <fullName evidence="1">Uncharacterized protein</fullName>
    </submittedName>
</protein>
<keyword evidence="2" id="KW-1185">Reference proteome</keyword>
<name>A0A8S4PXX5_OWEFU</name>
<comment type="caution">
    <text evidence="1">The sequence shown here is derived from an EMBL/GenBank/DDBJ whole genome shotgun (WGS) entry which is preliminary data.</text>
</comment>
<dbReference type="EMBL" id="CAIIXF020000010">
    <property type="protein sequence ID" value="CAH1796462.1"/>
    <property type="molecule type" value="Genomic_DNA"/>
</dbReference>
<evidence type="ECO:0000313" key="1">
    <source>
        <dbReference type="EMBL" id="CAH1796462.1"/>
    </source>
</evidence>
<feature type="non-terminal residue" evidence="1">
    <location>
        <position position="1"/>
    </location>
</feature>
<accession>A0A8S4PXX5</accession>
<gene>
    <name evidence="1" type="ORF">OFUS_LOCUS20867</name>
</gene>